<keyword evidence="3" id="KW-0677">Repeat</keyword>
<name>A0AAV4GAU6_9GAST</name>
<evidence type="ECO:0000256" key="5">
    <source>
        <dbReference type="ARBA" id="ARBA00023180"/>
    </source>
</evidence>
<evidence type="ECO:0000313" key="7">
    <source>
        <dbReference type="EMBL" id="GFR81710.1"/>
    </source>
</evidence>
<comment type="caution">
    <text evidence="7">The sequence shown here is derived from an EMBL/GenBank/DDBJ whole genome shotgun (WGS) entry which is preliminary data.</text>
</comment>
<feature type="repeat" description="LDL-receptor class B" evidence="6">
    <location>
        <begin position="46"/>
        <end position="88"/>
    </location>
</feature>
<sequence length="234" mass="26651">MRNFLIFTRGKDIRKISLDVEYYMDVVVPVGEVRNAIAIDVDVLEGKMYWTDTVLDQISRAGLDGSNVEIILEHGIHTADGLAVDSVGRKIYWTDDGHNRIQNVFVLLLSFDTKVSNLDGSMRAVLIYKYMDKPRAIALHYDKGYMFWTDWGKHGRIERADMDGGNRKVLVSEGIVWPNGLTVDLSMDRIIWADARTEVLRNGKFMTISHGSLLRFWAEMIKIPTTSLFSAFSL</sequence>
<keyword evidence="7" id="KW-0675">Receptor</keyword>
<dbReference type="InterPro" id="IPR011042">
    <property type="entry name" value="6-blade_b-propeller_TolB-like"/>
</dbReference>
<proteinExistence type="predicted"/>
<feature type="repeat" description="LDL-receptor class B" evidence="6">
    <location>
        <begin position="144"/>
        <end position="187"/>
    </location>
</feature>
<evidence type="ECO:0000256" key="3">
    <source>
        <dbReference type="ARBA" id="ARBA00022737"/>
    </source>
</evidence>
<evidence type="ECO:0000313" key="8">
    <source>
        <dbReference type="Proteomes" id="UP000762676"/>
    </source>
</evidence>
<evidence type="ECO:0000256" key="1">
    <source>
        <dbReference type="ARBA" id="ARBA00022536"/>
    </source>
</evidence>
<evidence type="ECO:0000256" key="2">
    <source>
        <dbReference type="ARBA" id="ARBA00022729"/>
    </source>
</evidence>
<dbReference type="AlphaFoldDB" id="A0AAV4GAU6"/>
<keyword evidence="8" id="KW-1185">Reference proteome</keyword>
<evidence type="ECO:0000256" key="6">
    <source>
        <dbReference type="PROSITE-ProRule" id="PRU00461"/>
    </source>
</evidence>
<dbReference type="InterPro" id="IPR000033">
    <property type="entry name" value="LDLR_classB_rpt"/>
</dbReference>
<dbReference type="Gene3D" id="2.120.10.30">
    <property type="entry name" value="TolB, C-terminal domain"/>
    <property type="match status" value="1"/>
</dbReference>
<dbReference type="Pfam" id="PF00058">
    <property type="entry name" value="Ldl_recept_b"/>
    <property type="match status" value="2"/>
</dbReference>
<evidence type="ECO:0000256" key="4">
    <source>
        <dbReference type="ARBA" id="ARBA00023157"/>
    </source>
</evidence>
<keyword evidence="2" id="KW-0732">Signal</keyword>
<dbReference type="Proteomes" id="UP000762676">
    <property type="component" value="Unassembled WGS sequence"/>
</dbReference>
<dbReference type="PANTHER" id="PTHR46513:SF41">
    <property type="entry name" value="LOW-DENSITY LIPOPROTEIN RECEPTOR-RELATED PROTEIN"/>
    <property type="match status" value="1"/>
</dbReference>
<organism evidence="7 8">
    <name type="scientific">Elysia marginata</name>
    <dbReference type="NCBI Taxonomy" id="1093978"/>
    <lineage>
        <taxon>Eukaryota</taxon>
        <taxon>Metazoa</taxon>
        <taxon>Spiralia</taxon>
        <taxon>Lophotrochozoa</taxon>
        <taxon>Mollusca</taxon>
        <taxon>Gastropoda</taxon>
        <taxon>Heterobranchia</taxon>
        <taxon>Euthyneura</taxon>
        <taxon>Panpulmonata</taxon>
        <taxon>Sacoglossa</taxon>
        <taxon>Placobranchoidea</taxon>
        <taxon>Plakobranchidae</taxon>
        <taxon>Elysia</taxon>
    </lineage>
</organism>
<dbReference type="PROSITE" id="PS51120">
    <property type="entry name" value="LDLRB"/>
    <property type="match status" value="2"/>
</dbReference>
<reference evidence="7 8" key="1">
    <citation type="journal article" date="2021" name="Elife">
        <title>Chloroplast acquisition without the gene transfer in kleptoplastic sea slugs, Plakobranchus ocellatus.</title>
        <authorList>
            <person name="Maeda T."/>
            <person name="Takahashi S."/>
            <person name="Yoshida T."/>
            <person name="Shimamura S."/>
            <person name="Takaki Y."/>
            <person name="Nagai Y."/>
            <person name="Toyoda A."/>
            <person name="Suzuki Y."/>
            <person name="Arimoto A."/>
            <person name="Ishii H."/>
            <person name="Satoh N."/>
            <person name="Nishiyama T."/>
            <person name="Hasebe M."/>
            <person name="Maruyama T."/>
            <person name="Minagawa J."/>
            <person name="Obokata J."/>
            <person name="Shigenobu S."/>
        </authorList>
    </citation>
    <scope>NUCLEOTIDE SEQUENCE [LARGE SCALE GENOMIC DNA]</scope>
</reference>
<dbReference type="SUPFAM" id="SSF63825">
    <property type="entry name" value="YWTD domain"/>
    <property type="match status" value="1"/>
</dbReference>
<dbReference type="SMART" id="SM00135">
    <property type="entry name" value="LY"/>
    <property type="match status" value="4"/>
</dbReference>
<keyword evidence="7" id="KW-0449">Lipoprotein</keyword>
<protein>
    <submittedName>
        <fullName evidence="7">Low-density lipoprotein receptor-related protein 4</fullName>
    </submittedName>
</protein>
<gene>
    <name evidence="7" type="ORF">ElyMa_000610600</name>
</gene>
<keyword evidence="5" id="KW-0325">Glycoprotein</keyword>
<keyword evidence="1" id="KW-0245">EGF-like domain</keyword>
<dbReference type="EMBL" id="BMAT01001217">
    <property type="protein sequence ID" value="GFR81710.1"/>
    <property type="molecule type" value="Genomic_DNA"/>
</dbReference>
<keyword evidence="4" id="KW-1015">Disulfide bond</keyword>
<dbReference type="PANTHER" id="PTHR46513">
    <property type="entry name" value="VITELLOGENIN RECEPTOR-LIKE PROTEIN-RELATED-RELATED"/>
    <property type="match status" value="1"/>
</dbReference>
<dbReference type="InterPro" id="IPR050778">
    <property type="entry name" value="Cueball_EGF_LRP_Nidogen"/>
</dbReference>
<accession>A0AAV4GAU6</accession>
<dbReference type="FunFam" id="2.120.10.30:FF:000241">
    <property type="entry name" value="Low-density lipoprotein receptor-related protein 6"/>
    <property type="match status" value="1"/>
</dbReference>